<protein>
    <submittedName>
        <fullName evidence="1">Uncharacterized protein</fullName>
    </submittedName>
</protein>
<dbReference type="AlphaFoldDB" id="A0A4S8LHP1"/>
<dbReference type="Proteomes" id="UP000297245">
    <property type="component" value="Unassembled WGS sequence"/>
</dbReference>
<name>A0A4S8LHP1_DENBC</name>
<proteinExistence type="predicted"/>
<reference evidence="1 2" key="1">
    <citation type="journal article" date="2019" name="Nat. Ecol. Evol.">
        <title>Megaphylogeny resolves global patterns of mushroom evolution.</title>
        <authorList>
            <person name="Varga T."/>
            <person name="Krizsan K."/>
            <person name="Foldi C."/>
            <person name="Dima B."/>
            <person name="Sanchez-Garcia M."/>
            <person name="Sanchez-Ramirez S."/>
            <person name="Szollosi G.J."/>
            <person name="Szarkandi J.G."/>
            <person name="Papp V."/>
            <person name="Albert L."/>
            <person name="Andreopoulos W."/>
            <person name="Angelini C."/>
            <person name="Antonin V."/>
            <person name="Barry K.W."/>
            <person name="Bougher N.L."/>
            <person name="Buchanan P."/>
            <person name="Buyck B."/>
            <person name="Bense V."/>
            <person name="Catcheside P."/>
            <person name="Chovatia M."/>
            <person name="Cooper J."/>
            <person name="Damon W."/>
            <person name="Desjardin D."/>
            <person name="Finy P."/>
            <person name="Geml J."/>
            <person name="Haridas S."/>
            <person name="Hughes K."/>
            <person name="Justo A."/>
            <person name="Karasinski D."/>
            <person name="Kautmanova I."/>
            <person name="Kiss B."/>
            <person name="Kocsube S."/>
            <person name="Kotiranta H."/>
            <person name="LaButti K.M."/>
            <person name="Lechner B.E."/>
            <person name="Liimatainen K."/>
            <person name="Lipzen A."/>
            <person name="Lukacs Z."/>
            <person name="Mihaltcheva S."/>
            <person name="Morgado L.N."/>
            <person name="Niskanen T."/>
            <person name="Noordeloos M.E."/>
            <person name="Ohm R.A."/>
            <person name="Ortiz-Santana B."/>
            <person name="Ovrebo C."/>
            <person name="Racz N."/>
            <person name="Riley R."/>
            <person name="Savchenko A."/>
            <person name="Shiryaev A."/>
            <person name="Soop K."/>
            <person name="Spirin V."/>
            <person name="Szebenyi C."/>
            <person name="Tomsovsky M."/>
            <person name="Tulloss R.E."/>
            <person name="Uehling J."/>
            <person name="Grigoriev I.V."/>
            <person name="Vagvolgyi C."/>
            <person name="Papp T."/>
            <person name="Martin F.M."/>
            <person name="Miettinen O."/>
            <person name="Hibbett D.S."/>
            <person name="Nagy L.G."/>
        </authorList>
    </citation>
    <scope>NUCLEOTIDE SEQUENCE [LARGE SCALE GENOMIC DNA]</scope>
    <source>
        <strain evidence="1 2">CBS 962.96</strain>
    </source>
</reference>
<keyword evidence="2" id="KW-1185">Reference proteome</keyword>
<sequence>MDFRNICFPGLRMDMTIVDSIEVAQNHNRSSLLEPIANLAAESLRSAKSVLEILADLGRWELLEGLV</sequence>
<gene>
    <name evidence="1" type="ORF">K435DRAFT_311682</name>
</gene>
<organism evidence="1 2">
    <name type="scientific">Dendrothele bispora (strain CBS 962.96)</name>
    <dbReference type="NCBI Taxonomy" id="1314807"/>
    <lineage>
        <taxon>Eukaryota</taxon>
        <taxon>Fungi</taxon>
        <taxon>Dikarya</taxon>
        <taxon>Basidiomycota</taxon>
        <taxon>Agaricomycotina</taxon>
        <taxon>Agaricomycetes</taxon>
        <taxon>Agaricomycetidae</taxon>
        <taxon>Agaricales</taxon>
        <taxon>Agaricales incertae sedis</taxon>
        <taxon>Dendrothele</taxon>
    </lineage>
</organism>
<dbReference type="EMBL" id="ML179404">
    <property type="protein sequence ID" value="THU88579.1"/>
    <property type="molecule type" value="Genomic_DNA"/>
</dbReference>
<accession>A0A4S8LHP1</accession>
<evidence type="ECO:0000313" key="1">
    <source>
        <dbReference type="EMBL" id="THU88579.1"/>
    </source>
</evidence>
<evidence type="ECO:0000313" key="2">
    <source>
        <dbReference type="Proteomes" id="UP000297245"/>
    </source>
</evidence>